<proteinExistence type="predicted"/>
<evidence type="ECO:0000313" key="2">
    <source>
        <dbReference type="Proteomes" id="UP000008311"/>
    </source>
</evidence>
<gene>
    <name evidence="1" type="ORF">RCOM_0745110</name>
</gene>
<protein>
    <submittedName>
        <fullName evidence="1">Uncharacterized protein</fullName>
    </submittedName>
</protein>
<keyword evidence="2" id="KW-1185">Reference proteome</keyword>
<reference evidence="2" key="1">
    <citation type="journal article" date="2010" name="Nat. Biotechnol.">
        <title>Draft genome sequence of the oilseed species Ricinus communis.</title>
        <authorList>
            <person name="Chan A.P."/>
            <person name="Crabtree J."/>
            <person name="Zhao Q."/>
            <person name="Lorenzi H."/>
            <person name="Orvis J."/>
            <person name="Puiu D."/>
            <person name="Melake-Berhan A."/>
            <person name="Jones K.M."/>
            <person name="Redman J."/>
            <person name="Chen G."/>
            <person name="Cahoon E.B."/>
            <person name="Gedil M."/>
            <person name="Stanke M."/>
            <person name="Haas B.J."/>
            <person name="Wortman J.R."/>
            <person name="Fraser-Liggett C.M."/>
            <person name="Ravel J."/>
            <person name="Rabinowicz P.D."/>
        </authorList>
    </citation>
    <scope>NUCLEOTIDE SEQUENCE [LARGE SCALE GENOMIC DNA]</scope>
    <source>
        <strain evidence="2">cv. Hale</strain>
    </source>
</reference>
<dbReference type="Proteomes" id="UP000008311">
    <property type="component" value="Unassembled WGS sequence"/>
</dbReference>
<name>B9SGG1_RICCO</name>
<accession>B9SGG1</accession>
<sequence>MATLVPFLSNPLQGSWEELTRNMVLDEIIREWRVSTHAEINIIEAYADSVHNITNSPFKALMGGLYLGSPSNQGPLSASTSVSTIGESIVGVLLFRFSECTGYFPLSLVLWSLGMEGIELSRIDQQLYESDLEIFWIFARKQVKRSEVWYLENHSNT</sequence>
<organism evidence="1 2">
    <name type="scientific">Ricinus communis</name>
    <name type="common">Castor bean</name>
    <dbReference type="NCBI Taxonomy" id="3988"/>
    <lineage>
        <taxon>Eukaryota</taxon>
        <taxon>Viridiplantae</taxon>
        <taxon>Streptophyta</taxon>
        <taxon>Embryophyta</taxon>
        <taxon>Tracheophyta</taxon>
        <taxon>Spermatophyta</taxon>
        <taxon>Magnoliopsida</taxon>
        <taxon>eudicotyledons</taxon>
        <taxon>Gunneridae</taxon>
        <taxon>Pentapetalae</taxon>
        <taxon>rosids</taxon>
        <taxon>fabids</taxon>
        <taxon>Malpighiales</taxon>
        <taxon>Euphorbiaceae</taxon>
        <taxon>Acalyphoideae</taxon>
        <taxon>Acalypheae</taxon>
        <taxon>Ricinus</taxon>
    </lineage>
</organism>
<dbReference type="EMBL" id="EQ973952">
    <property type="protein sequence ID" value="EEF37327.1"/>
    <property type="molecule type" value="Genomic_DNA"/>
</dbReference>
<dbReference type="InParanoid" id="B9SGG1"/>
<dbReference type="AlphaFoldDB" id="B9SGG1"/>
<evidence type="ECO:0000313" key="1">
    <source>
        <dbReference type="EMBL" id="EEF37327.1"/>
    </source>
</evidence>